<dbReference type="RefSeq" id="WP_319612795.1">
    <property type="nucleotide sequence ID" value="NZ_JAWXYB010000018.1"/>
</dbReference>
<dbReference type="SUPFAM" id="SSF55729">
    <property type="entry name" value="Acyl-CoA N-acyltransferases (Nat)"/>
    <property type="match status" value="1"/>
</dbReference>
<evidence type="ECO:0000256" key="1">
    <source>
        <dbReference type="ARBA" id="ARBA00022649"/>
    </source>
</evidence>
<reference evidence="4 5" key="1">
    <citation type="submission" date="2023-11" db="EMBL/GenBank/DDBJ databases">
        <title>MicrobeMod: A computational toolkit for identifying prokaryotic methylation and restriction-modification with nanopore sequencing.</title>
        <authorList>
            <person name="Crits-Christoph A."/>
            <person name="Kang S.C."/>
            <person name="Lee H."/>
            <person name="Ostrov N."/>
        </authorList>
    </citation>
    <scope>NUCLEOTIDE SEQUENCE [LARGE SCALE GENOMIC DNA]</scope>
    <source>
        <strain evidence="4 5">DSMZ 700</strain>
    </source>
</reference>
<sequence length="177" mass="18704">MAEPPLSAPELLNSGHDVTQFSCGKTSLDHWLKTRALANQQKGFTVVMVVHVAGRVVGYYGLAPTAIIPAALPRSIRTGQPPNPVPCILLGQLATDLAWVGRGIGTGLFNHALARSISGAALIGGRALIVNAVDDGAATFWRRRGFLPSRDDALMLFRSIADIAASLKAVDPQAEDQ</sequence>
<keyword evidence="1" id="KW-1277">Toxin-antitoxin system</keyword>
<dbReference type="PANTHER" id="PTHR36449">
    <property type="entry name" value="ACETYLTRANSFERASE-RELATED"/>
    <property type="match status" value="1"/>
</dbReference>
<dbReference type="Gene3D" id="3.40.630.30">
    <property type="match status" value="1"/>
</dbReference>
<protein>
    <submittedName>
        <fullName evidence="4">N-acetyltransferase</fullName>
    </submittedName>
</protein>
<dbReference type="Proteomes" id="UP001279553">
    <property type="component" value="Unassembled WGS sequence"/>
</dbReference>
<dbReference type="PANTHER" id="PTHR36449:SF1">
    <property type="entry name" value="ACETYLTRANSFERASE"/>
    <property type="match status" value="1"/>
</dbReference>
<dbReference type="EMBL" id="JAWXYB010000018">
    <property type="protein sequence ID" value="MDX5929803.1"/>
    <property type="molecule type" value="Genomic_DNA"/>
</dbReference>
<evidence type="ECO:0000256" key="3">
    <source>
        <dbReference type="ARBA" id="ARBA00023315"/>
    </source>
</evidence>
<comment type="caution">
    <text evidence="4">The sequence shown here is derived from an EMBL/GenBank/DDBJ whole genome shotgun (WGS) entry which is preliminary data.</text>
</comment>
<evidence type="ECO:0000313" key="5">
    <source>
        <dbReference type="Proteomes" id="UP001279553"/>
    </source>
</evidence>
<evidence type="ECO:0000313" key="4">
    <source>
        <dbReference type="EMBL" id="MDX5929803.1"/>
    </source>
</evidence>
<dbReference type="InterPro" id="IPR016181">
    <property type="entry name" value="Acyl_CoA_acyltransferase"/>
</dbReference>
<proteinExistence type="predicted"/>
<evidence type="ECO:0000256" key="2">
    <source>
        <dbReference type="ARBA" id="ARBA00022679"/>
    </source>
</evidence>
<gene>
    <name evidence="4" type="ORF">SIL87_03390</name>
</gene>
<keyword evidence="5" id="KW-1185">Reference proteome</keyword>
<name>A0AAW9DL59_ACIAO</name>
<keyword evidence="2" id="KW-0808">Transferase</keyword>
<keyword evidence="3" id="KW-0012">Acyltransferase</keyword>
<dbReference type="GO" id="GO:0016746">
    <property type="term" value="F:acyltransferase activity"/>
    <property type="evidence" value="ECO:0007669"/>
    <property type="project" value="UniProtKB-KW"/>
</dbReference>
<dbReference type="AlphaFoldDB" id="A0AAW9DL59"/>
<organism evidence="4 5">
    <name type="scientific">Acidiphilium acidophilum</name>
    <name type="common">Thiobacillus acidophilus</name>
    <dbReference type="NCBI Taxonomy" id="76588"/>
    <lineage>
        <taxon>Bacteria</taxon>
        <taxon>Pseudomonadati</taxon>
        <taxon>Pseudomonadota</taxon>
        <taxon>Alphaproteobacteria</taxon>
        <taxon>Acetobacterales</taxon>
        <taxon>Acidocellaceae</taxon>
        <taxon>Acidiphilium</taxon>
    </lineage>
</organism>
<accession>A0AAW9DL59</accession>